<keyword evidence="2" id="KW-1185">Reference proteome</keyword>
<dbReference type="AlphaFoldDB" id="A0A3N6MF97"/>
<accession>A0A3N6MF97</accession>
<dbReference type="Gene3D" id="3.40.50.620">
    <property type="entry name" value="HUPs"/>
    <property type="match status" value="1"/>
</dbReference>
<dbReference type="RefSeq" id="WP_124195091.1">
    <property type="nucleotide sequence ID" value="NZ_REGA01000005.1"/>
</dbReference>
<evidence type="ECO:0000313" key="2">
    <source>
        <dbReference type="Proteomes" id="UP000282323"/>
    </source>
</evidence>
<organism evidence="1 2">
    <name type="scientific">Natrarchaeobius chitinivorans</name>
    <dbReference type="NCBI Taxonomy" id="1679083"/>
    <lineage>
        <taxon>Archaea</taxon>
        <taxon>Methanobacteriati</taxon>
        <taxon>Methanobacteriota</taxon>
        <taxon>Stenosarchaea group</taxon>
        <taxon>Halobacteria</taxon>
        <taxon>Halobacteriales</taxon>
        <taxon>Natrialbaceae</taxon>
        <taxon>Natrarchaeobius</taxon>
    </lineage>
</organism>
<evidence type="ECO:0008006" key="3">
    <source>
        <dbReference type="Google" id="ProtNLM"/>
    </source>
</evidence>
<protein>
    <recommendedName>
        <fullName evidence="3">Asparagine synthetase domain-containing protein</fullName>
    </recommendedName>
</protein>
<comment type="caution">
    <text evidence="1">The sequence shown here is derived from an EMBL/GenBank/DDBJ whole genome shotgun (WGS) entry which is preliminary data.</text>
</comment>
<sequence>MNKELFGVFGGIDAFERFRSRDEFDEVIVGPGVTVGIRDPGLERPGWSDVHRDREASCVVWGEAYAPDGAGPARWLLERYASDGLDALTSLNGSYLAVVDPVDEDPFVVTDPVRSRECFYTDASGPRTFGTDAAAVARSIPEPTPDDDGLLEFVHLGVTLGEKTWVNGLCRLPLDSRLTASAVDSLDRFVYDPQEFDYVDELATRLSRAIRRRSDHPGRKGLLLSAGYDSRIFLSQLSEIDRCYTVGSPEAQEVRGAKRLAHQYDATHTAFPPDERYLLADERKVRYTQGIKESLHIHHAGYTDEIEVDTVYHGLLCDTFFRGHFTAGDGVEIFGKRLPFDRLDPDPDPVESLLGKFGYDSDASFELAKRTAFDVDPETFVREAIGDEFASTRARADGIQNALACAGIANQPSMPFHTQLADRFYAPFLATDLELLDWHLRTPPHVRTTETFLRACERLDDDVLRHRPPDRPRNHVLFNEVEGFVRRNTPFLSSFESPWPNRWAVFDRYDLDRRLLPGRDRLYPLPPQHKLRINDVQTWLGSRRDRSGKPRPRFTPRT</sequence>
<evidence type="ECO:0000313" key="1">
    <source>
        <dbReference type="EMBL" id="RQG95380.1"/>
    </source>
</evidence>
<dbReference type="InterPro" id="IPR014729">
    <property type="entry name" value="Rossmann-like_a/b/a_fold"/>
</dbReference>
<proteinExistence type="predicted"/>
<dbReference type="OrthoDB" id="297261at2157"/>
<dbReference type="SUPFAM" id="SSF52402">
    <property type="entry name" value="Adenine nucleotide alpha hydrolases-like"/>
    <property type="match status" value="1"/>
</dbReference>
<dbReference type="EMBL" id="REGA01000005">
    <property type="protein sequence ID" value="RQG95380.1"/>
    <property type="molecule type" value="Genomic_DNA"/>
</dbReference>
<reference evidence="1 2" key="1">
    <citation type="submission" date="2018-10" db="EMBL/GenBank/DDBJ databases">
        <title>Natrarchaeobius chitinivorans gen. nov., sp. nov., and Natrarchaeobius haloalkaliphilus sp. nov., alkaliphilic, chitin-utilizing haloarchaea from hypersaline alkaline lakes.</title>
        <authorList>
            <person name="Sorokin D.Y."/>
            <person name="Elcheninov A.G."/>
            <person name="Kostrikina N.A."/>
            <person name="Bale N.J."/>
            <person name="Sinninghe Damste J.S."/>
            <person name="Khijniak T.V."/>
            <person name="Kublanov I.V."/>
            <person name="Toshchakov S.V."/>
        </authorList>
    </citation>
    <scope>NUCLEOTIDE SEQUENCE [LARGE SCALE GENOMIC DNA]</scope>
    <source>
        <strain evidence="1 2">AArcht4T</strain>
    </source>
</reference>
<dbReference type="Proteomes" id="UP000282323">
    <property type="component" value="Unassembled WGS sequence"/>
</dbReference>
<name>A0A3N6MF97_NATCH</name>
<gene>
    <name evidence="1" type="ORF">EA473_07895</name>
</gene>